<keyword evidence="17" id="KW-1185">Reference proteome</keyword>
<evidence type="ECO:0000256" key="6">
    <source>
        <dbReference type="ARBA" id="ARBA00022737"/>
    </source>
</evidence>
<evidence type="ECO:0000256" key="1">
    <source>
        <dbReference type="ARBA" id="ARBA00004609"/>
    </source>
</evidence>
<keyword evidence="8 13" id="KW-0472">Membrane</keyword>
<feature type="signal peptide" evidence="14">
    <location>
        <begin position="1"/>
        <end position="23"/>
    </location>
</feature>
<organism evidence="16 17">
    <name type="scientific">Iris pallida</name>
    <name type="common">Sweet iris</name>
    <dbReference type="NCBI Taxonomy" id="29817"/>
    <lineage>
        <taxon>Eukaryota</taxon>
        <taxon>Viridiplantae</taxon>
        <taxon>Streptophyta</taxon>
        <taxon>Embryophyta</taxon>
        <taxon>Tracheophyta</taxon>
        <taxon>Spermatophyta</taxon>
        <taxon>Magnoliopsida</taxon>
        <taxon>Liliopsida</taxon>
        <taxon>Asparagales</taxon>
        <taxon>Iridaceae</taxon>
        <taxon>Iridoideae</taxon>
        <taxon>Irideae</taxon>
        <taxon>Iris</taxon>
    </lineage>
</organism>
<evidence type="ECO:0000256" key="7">
    <source>
        <dbReference type="ARBA" id="ARBA00022974"/>
    </source>
</evidence>
<dbReference type="AlphaFoldDB" id="A0AAX6DGA4"/>
<comment type="caution">
    <text evidence="16">The sequence shown here is derived from an EMBL/GenBank/DDBJ whole genome shotgun (WGS) entry which is preliminary data.</text>
</comment>
<dbReference type="InterPro" id="IPR036378">
    <property type="entry name" value="FAS1_dom_sf"/>
</dbReference>
<evidence type="ECO:0000256" key="8">
    <source>
        <dbReference type="ARBA" id="ARBA00023136"/>
    </source>
</evidence>
<evidence type="ECO:0000256" key="3">
    <source>
        <dbReference type="ARBA" id="ARBA00022475"/>
    </source>
</evidence>
<evidence type="ECO:0000313" key="16">
    <source>
        <dbReference type="EMBL" id="KAJ6790813.1"/>
    </source>
</evidence>
<evidence type="ECO:0000256" key="2">
    <source>
        <dbReference type="ARBA" id="ARBA00007843"/>
    </source>
</evidence>
<evidence type="ECO:0000256" key="4">
    <source>
        <dbReference type="ARBA" id="ARBA00022622"/>
    </source>
</evidence>
<evidence type="ECO:0000256" key="14">
    <source>
        <dbReference type="SAM" id="SignalP"/>
    </source>
</evidence>
<evidence type="ECO:0000313" key="17">
    <source>
        <dbReference type="Proteomes" id="UP001140949"/>
    </source>
</evidence>
<dbReference type="PANTHER" id="PTHR32382">
    <property type="entry name" value="FASCICLIN-LIKE ARABINOGALACTAN PROTEIN"/>
    <property type="match status" value="1"/>
</dbReference>
<keyword evidence="10" id="KW-0449">Lipoprotein</keyword>
<dbReference type="FunFam" id="2.30.180.10:FF:000010">
    <property type="entry name" value="Fasciclin-like arabinogalactan protein 2"/>
    <property type="match status" value="1"/>
</dbReference>
<sequence>MRLLHYFLLLLLLAMSSTPSSEGFNITKILAGHPELSSFNHYLSVTHLSSEINRRRTITVLALDNAAMSSLLDKHLSLPTLKNVLSLHCLVDYYGAKKLHQLTSGTALSSSFFQATGAAPGTTGFVNITDHRAGRVTFSAEDAEDGASPATFVKSIKEQPYNLSIVQISAALSSPEAEAPAAAPAPVNLTSAMSRSGCKLFADLLAATAGVLETYEANSESGLTAFCPIDAAVTAFAPKFKNLTAEEQASLLLYHAEPVYNSMQQLKTGNGLSTTLATGGPATKKKKKDYTFTVQTEGEAVTLQTKVVTAKILKTAADQEPVAVYSINKVLQPRELFKPVEAPAPAPAAPKKKGKAKKKKEAPGAADSPGDADDAAYSPDDAPADQKAADDNAAVGGLAAGYVLAVAAAAVSAFAVMV</sequence>
<feature type="compositionally biased region" description="Basic residues" evidence="12">
    <location>
        <begin position="350"/>
        <end position="360"/>
    </location>
</feature>
<evidence type="ECO:0000256" key="5">
    <source>
        <dbReference type="ARBA" id="ARBA00022729"/>
    </source>
</evidence>
<keyword evidence="6" id="KW-0677">Repeat</keyword>
<name>A0AAX6DGA4_IRIPA</name>
<keyword evidence="9" id="KW-0325">Glycoprotein</keyword>
<feature type="region of interest" description="Disordered" evidence="12">
    <location>
        <begin position="341"/>
        <end position="388"/>
    </location>
</feature>
<keyword evidence="4" id="KW-0336">GPI-anchor</keyword>
<keyword evidence="3" id="KW-1003">Cell membrane</keyword>
<evidence type="ECO:0000256" key="13">
    <source>
        <dbReference type="SAM" id="Phobius"/>
    </source>
</evidence>
<dbReference type="Gene3D" id="2.30.180.10">
    <property type="entry name" value="FAS1 domain"/>
    <property type="match status" value="2"/>
</dbReference>
<keyword evidence="13" id="KW-0812">Transmembrane</keyword>
<reference evidence="16" key="2">
    <citation type="submission" date="2023-04" db="EMBL/GenBank/DDBJ databases">
        <authorList>
            <person name="Bruccoleri R.E."/>
            <person name="Oakeley E.J."/>
            <person name="Faust A.-M."/>
            <person name="Dessus-Babus S."/>
            <person name="Altorfer M."/>
            <person name="Burckhardt D."/>
            <person name="Oertli M."/>
            <person name="Naumann U."/>
            <person name="Petersen F."/>
            <person name="Wong J."/>
        </authorList>
    </citation>
    <scope>NUCLEOTIDE SEQUENCE</scope>
    <source>
        <strain evidence="16">GSM-AAB239-AS_SAM_17_03QT</strain>
        <tissue evidence="16">Leaf</tissue>
    </source>
</reference>
<accession>A0AAX6DGA4</accession>
<dbReference type="SUPFAM" id="SSF82153">
    <property type="entry name" value="FAS1 domain"/>
    <property type="match status" value="2"/>
</dbReference>
<keyword evidence="7" id="KW-0654">Proteoglycan</keyword>
<dbReference type="Pfam" id="PF02469">
    <property type="entry name" value="Fasciclin"/>
    <property type="match status" value="2"/>
</dbReference>
<evidence type="ECO:0000256" key="9">
    <source>
        <dbReference type="ARBA" id="ARBA00023180"/>
    </source>
</evidence>
<evidence type="ECO:0000259" key="15">
    <source>
        <dbReference type="PROSITE" id="PS50213"/>
    </source>
</evidence>
<comment type="similarity">
    <text evidence="2">Belongs to the fasciclin-like AGP family.</text>
</comment>
<dbReference type="PROSITE" id="PS50213">
    <property type="entry name" value="FAS1"/>
    <property type="match status" value="1"/>
</dbReference>
<feature type="transmembrane region" description="Helical" evidence="13">
    <location>
        <begin position="393"/>
        <end position="416"/>
    </location>
</feature>
<dbReference type="PANTHER" id="PTHR32382:SF4">
    <property type="entry name" value="FASCICLIN-LIKE ARABINOGALACTAN PROTEIN 1"/>
    <property type="match status" value="1"/>
</dbReference>
<dbReference type="Proteomes" id="UP001140949">
    <property type="component" value="Unassembled WGS sequence"/>
</dbReference>
<dbReference type="GO" id="GO:0098552">
    <property type="term" value="C:side of membrane"/>
    <property type="evidence" value="ECO:0007669"/>
    <property type="project" value="UniProtKB-KW"/>
</dbReference>
<dbReference type="InterPro" id="IPR033254">
    <property type="entry name" value="Plant_FLA"/>
</dbReference>
<dbReference type="GO" id="GO:0005886">
    <property type="term" value="C:plasma membrane"/>
    <property type="evidence" value="ECO:0007669"/>
    <property type="project" value="UniProtKB-SubCell"/>
</dbReference>
<proteinExistence type="inferred from homology"/>
<dbReference type="FunFam" id="2.30.180.10:FF:000008">
    <property type="entry name" value="Fasciclin-like arabinogalactan protein 10"/>
    <property type="match status" value="1"/>
</dbReference>
<feature type="domain" description="FAS1" evidence="15">
    <location>
        <begin position="185"/>
        <end position="331"/>
    </location>
</feature>
<feature type="compositionally biased region" description="Low complexity" evidence="12">
    <location>
        <begin position="363"/>
        <end position="381"/>
    </location>
</feature>
<reference evidence="16" key="1">
    <citation type="journal article" date="2023" name="GigaByte">
        <title>Genome assembly of the bearded iris, Iris pallida Lam.</title>
        <authorList>
            <person name="Bruccoleri R.E."/>
            <person name="Oakeley E.J."/>
            <person name="Faust A.M.E."/>
            <person name="Altorfer M."/>
            <person name="Dessus-Babus S."/>
            <person name="Burckhardt D."/>
            <person name="Oertli M."/>
            <person name="Naumann U."/>
            <person name="Petersen F."/>
            <person name="Wong J."/>
        </authorList>
    </citation>
    <scope>NUCLEOTIDE SEQUENCE</scope>
    <source>
        <strain evidence="16">GSM-AAB239-AS_SAM_17_03QT</strain>
    </source>
</reference>
<evidence type="ECO:0000256" key="10">
    <source>
        <dbReference type="ARBA" id="ARBA00023288"/>
    </source>
</evidence>
<comment type="subcellular location">
    <subcellularLocation>
        <location evidence="1">Cell membrane</location>
        <topology evidence="1">Lipid-anchor</topology>
        <topology evidence="1">GPI-anchor</topology>
    </subcellularLocation>
</comment>
<keyword evidence="13" id="KW-1133">Transmembrane helix</keyword>
<evidence type="ECO:0000256" key="12">
    <source>
        <dbReference type="SAM" id="MobiDB-lite"/>
    </source>
</evidence>
<dbReference type="EMBL" id="JANAVB010045018">
    <property type="protein sequence ID" value="KAJ6790813.1"/>
    <property type="molecule type" value="Genomic_DNA"/>
</dbReference>
<comment type="function">
    <text evidence="11">May be a cell surface adhesion protein.</text>
</comment>
<dbReference type="InterPro" id="IPR000782">
    <property type="entry name" value="FAS1_domain"/>
</dbReference>
<feature type="chain" id="PRO_5043399598" evidence="14">
    <location>
        <begin position="24"/>
        <end position="418"/>
    </location>
</feature>
<dbReference type="SMART" id="SM00554">
    <property type="entry name" value="FAS1"/>
    <property type="match status" value="1"/>
</dbReference>
<protein>
    <submittedName>
        <fullName evidence="16">Fasciclin-like arabinogalactan protein 1</fullName>
    </submittedName>
</protein>
<evidence type="ECO:0000256" key="11">
    <source>
        <dbReference type="ARBA" id="ARBA00024686"/>
    </source>
</evidence>
<gene>
    <name evidence="16" type="ORF">M6B38_248050</name>
</gene>
<keyword evidence="5 14" id="KW-0732">Signal</keyword>